<dbReference type="Proteomes" id="UP000315589">
    <property type="component" value="Unassembled WGS sequence"/>
</dbReference>
<dbReference type="SUPFAM" id="SSF56059">
    <property type="entry name" value="Glutathione synthetase ATP-binding domain-like"/>
    <property type="match status" value="1"/>
</dbReference>
<dbReference type="GO" id="GO:0009432">
    <property type="term" value="P:SOS response"/>
    <property type="evidence" value="ECO:0007669"/>
    <property type="project" value="TreeGrafter"/>
</dbReference>
<keyword evidence="1" id="KW-0067">ATP-binding</keyword>
<dbReference type="PANTHER" id="PTHR21621">
    <property type="entry name" value="RIBOSOMAL PROTEIN S6 MODIFICATION PROTEIN"/>
    <property type="match status" value="1"/>
</dbReference>
<dbReference type="PROSITE" id="PS50975">
    <property type="entry name" value="ATP_GRASP"/>
    <property type="match status" value="1"/>
</dbReference>
<gene>
    <name evidence="3" type="ORF">CEN91_184</name>
</gene>
<dbReference type="EMBL" id="VMGI01000018">
    <property type="protein sequence ID" value="TSC93623.1"/>
    <property type="molecule type" value="Genomic_DNA"/>
</dbReference>
<evidence type="ECO:0000256" key="1">
    <source>
        <dbReference type="PROSITE-ProRule" id="PRU00409"/>
    </source>
</evidence>
<dbReference type="InterPro" id="IPR039523">
    <property type="entry name" value="RimK-rel_E_lig_ATP-grasp"/>
</dbReference>
<evidence type="ECO:0000313" key="3">
    <source>
        <dbReference type="EMBL" id="TSC93623.1"/>
    </source>
</evidence>
<evidence type="ECO:0000259" key="2">
    <source>
        <dbReference type="PROSITE" id="PS50975"/>
    </source>
</evidence>
<dbReference type="GO" id="GO:0005737">
    <property type="term" value="C:cytoplasm"/>
    <property type="evidence" value="ECO:0007669"/>
    <property type="project" value="TreeGrafter"/>
</dbReference>
<dbReference type="InterPro" id="IPR008503">
    <property type="entry name" value="Asp_endopeptidase"/>
</dbReference>
<dbReference type="Gene3D" id="2.40.70.10">
    <property type="entry name" value="Acid Proteases"/>
    <property type="match status" value="1"/>
</dbReference>
<proteinExistence type="predicted"/>
<dbReference type="GO" id="GO:0046872">
    <property type="term" value="F:metal ion binding"/>
    <property type="evidence" value="ECO:0007669"/>
    <property type="project" value="InterPro"/>
</dbReference>
<sequence length="474" mass="53657">MFRFLKNSRGILGINRRNLQFIRPYNRKDAKKYADRKILCKKLLQKNDIPTPRLIASIRNRVELDNFNWLLLPESFVLKPNRGFGGEGILIVVKKKKNKDDIWIKQDKTIVSIEDLKTHILNILDGSFSLSNIPDIAFFEERLVLSKVFKKFVNYGIPDVRIIVFNNVPIMAMLRIPTTESRGRANLHQGGIGVGIDMATGVTTSAIYRDNFIDYLPNTEISLSGIKIPYWKEILHFSVKSQEVSGLGFIGVDVAVDQEKGVQIIEINARPGLSIQLANKEGLLERLKRVEGLKNISIEKGVKVGMNLFGGEVEEEIETVSGKKIIGTIEKVKLIGKNGKEVEILAKIDTGAESSSIDIDLAKELGYNDLIKYFSEIKKPVNVRKEDEEKIKNSLRKKYLGKHRDLADFALVYSANGFSIRPKIKLNFLLSEINILGKISIANRKNLDYPMIIGKNNLASFLIDVSKKNYEKRK</sequence>
<dbReference type="Pfam" id="PF05618">
    <property type="entry name" value="Zn_protease"/>
    <property type="match status" value="1"/>
</dbReference>
<evidence type="ECO:0000313" key="4">
    <source>
        <dbReference type="Proteomes" id="UP000315589"/>
    </source>
</evidence>
<dbReference type="InterPro" id="IPR011761">
    <property type="entry name" value="ATP-grasp"/>
</dbReference>
<reference evidence="3 4" key="1">
    <citation type="submission" date="2017-07" db="EMBL/GenBank/DDBJ databases">
        <title>Mechanisms for carbon and nitrogen cycling indicate functional differentiation within the Candidate Phyla Radiation.</title>
        <authorList>
            <person name="Danczak R.E."/>
            <person name="Johnston M.D."/>
            <person name="Kenah C."/>
            <person name="Slattery M."/>
            <person name="Wrighton K.C."/>
            <person name="Wilkins M.J."/>
        </authorList>
    </citation>
    <scope>NUCLEOTIDE SEQUENCE [LARGE SCALE GENOMIC DNA]</scope>
    <source>
        <strain evidence="3">Licking1014_85</strain>
    </source>
</reference>
<comment type="caution">
    <text evidence="3">The sequence shown here is derived from an EMBL/GenBank/DDBJ whole genome shotgun (WGS) entry which is preliminary data.</text>
</comment>
<dbReference type="GO" id="GO:0018169">
    <property type="term" value="F:ribosomal S6-glutamic acid ligase activity"/>
    <property type="evidence" value="ECO:0007669"/>
    <property type="project" value="TreeGrafter"/>
</dbReference>
<dbReference type="SUPFAM" id="SSF50630">
    <property type="entry name" value="Acid proteases"/>
    <property type="match status" value="1"/>
</dbReference>
<dbReference type="InterPro" id="IPR021109">
    <property type="entry name" value="Peptidase_aspartic_dom_sf"/>
</dbReference>
<organism evidence="3 4">
    <name type="scientific">Candidatus Berkelbacteria bacterium Licking1014_85</name>
    <dbReference type="NCBI Taxonomy" id="2017148"/>
    <lineage>
        <taxon>Bacteria</taxon>
        <taxon>Candidatus Berkelbacteria</taxon>
    </lineage>
</organism>
<dbReference type="GO" id="GO:0005524">
    <property type="term" value="F:ATP binding"/>
    <property type="evidence" value="ECO:0007669"/>
    <property type="project" value="UniProtKB-UniRule"/>
</dbReference>
<dbReference type="PANTHER" id="PTHR21621:SF0">
    <property type="entry name" value="BETA-CITRYLGLUTAMATE SYNTHASE B-RELATED"/>
    <property type="match status" value="1"/>
</dbReference>
<dbReference type="AlphaFoldDB" id="A0A554LL76"/>
<name>A0A554LL76_9BACT</name>
<accession>A0A554LL76</accession>
<dbReference type="Pfam" id="PF14397">
    <property type="entry name" value="ATPgrasp_ST"/>
    <property type="match status" value="1"/>
</dbReference>
<feature type="domain" description="ATP-grasp" evidence="2">
    <location>
        <begin position="41"/>
        <end position="298"/>
    </location>
</feature>
<keyword evidence="1" id="KW-0547">Nucleotide-binding</keyword>
<keyword evidence="3" id="KW-0436">Ligase</keyword>
<protein>
    <submittedName>
        <fullName evidence="3">Alpha-L-glutamate ligase-like protein</fullName>
    </submittedName>
</protein>
<dbReference type="Gene3D" id="3.30.470.20">
    <property type="entry name" value="ATP-grasp fold, B domain"/>
    <property type="match status" value="1"/>
</dbReference>